<sequence length="197" mass="21061">MTTTTTAAPTAVVFDLEPAARRLVRLLDGVTEQQLQGPTPCARFTVRDLLAHLVHRTAAFRDAARKRPEPPAGDALPADWRRRLPGQLAALAGSWQQRDAWTGATTVGGTPLPAGVAAQIALDELVLHGWDLARATGQPFVCDRRSLQVVYALLAPEADNPARAPMFGPVVDVPDGSPFLDRVVGLGGRDPRWVPAA</sequence>
<evidence type="ECO:0000313" key="2">
    <source>
        <dbReference type="EMBL" id="MFB9520474.1"/>
    </source>
</evidence>
<dbReference type="NCBIfam" id="TIGR03086">
    <property type="entry name" value="TIGR03086 family metal-binding protein"/>
    <property type="match status" value="1"/>
</dbReference>
<proteinExistence type="predicted"/>
<dbReference type="InterPro" id="IPR017520">
    <property type="entry name" value="CHP03086"/>
</dbReference>
<dbReference type="Proteomes" id="UP001589718">
    <property type="component" value="Unassembled WGS sequence"/>
</dbReference>
<dbReference type="EMBL" id="JBHMCR010000006">
    <property type="protein sequence ID" value="MFB9520474.1"/>
    <property type="molecule type" value="Genomic_DNA"/>
</dbReference>
<organism evidence="2 3">
    <name type="scientific">Streptomyces cremeus</name>
    <dbReference type="NCBI Taxonomy" id="66881"/>
    <lineage>
        <taxon>Bacteria</taxon>
        <taxon>Bacillati</taxon>
        <taxon>Actinomycetota</taxon>
        <taxon>Actinomycetes</taxon>
        <taxon>Kitasatosporales</taxon>
        <taxon>Streptomycetaceae</taxon>
        <taxon>Streptomyces</taxon>
    </lineage>
</organism>
<keyword evidence="3" id="KW-1185">Reference proteome</keyword>
<dbReference type="InterPro" id="IPR017517">
    <property type="entry name" value="Maleyloyr_isom"/>
</dbReference>
<dbReference type="InterPro" id="IPR034660">
    <property type="entry name" value="DinB/YfiT-like"/>
</dbReference>
<accession>A0ABV5PBC1</accession>
<dbReference type="InterPro" id="IPR024344">
    <property type="entry name" value="MDMPI_metal-binding"/>
</dbReference>
<dbReference type="NCBIfam" id="TIGR03083">
    <property type="entry name" value="maleylpyruvate isomerase family mycothiol-dependent enzyme"/>
    <property type="match status" value="1"/>
</dbReference>
<dbReference type="Gene3D" id="1.20.120.450">
    <property type="entry name" value="dinb family like domain"/>
    <property type="match status" value="1"/>
</dbReference>
<gene>
    <name evidence="2" type="ORF">ACFFTU_10995</name>
</gene>
<feature type="domain" description="Mycothiol-dependent maleylpyruvate isomerase metal-binding" evidence="1">
    <location>
        <begin position="17"/>
        <end position="133"/>
    </location>
</feature>
<dbReference type="Pfam" id="PF11716">
    <property type="entry name" value="MDMPI_N"/>
    <property type="match status" value="1"/>
</dbReference>
<evidence type="ECO:0000259" key="1">
    <source>
        <dbReference type="Pfam" id="PF11716"/>
    </source>
</evidence>
<evidence type="ECO:0000313" key="3">
    <source>
        <dbReference type="Proteomes" id="UP001589718"/>
    </source>
</evidence>
<protein>
    <submittedName>
        <fullName evidence="2">TIGR03086 family metal-binding protein</fullName>
    </submittedName>
</protein>
<dbReference type="RefSeq" id="WP_345224195.1">
    <property type="nucleotide sequence ID" value="NZ_BAAAXE010000013.1"/>
</dbReference>
<reference evidence="2 3" key="1">
    <citation type="submission" date="2024-09" db="EMBL/GenBank/DDBJ databases">
        <authorList>
            <person name="Sun Q."/>
            <person name="Mori K."/>
        </authorList>
    </citation>
    <scope>NUCLEOTIDE SEQUENCE [LARGE SCALE GENOMIC DNA]</scope>
    <source>
        <strain evidence="2 3">JCM 4362</strain>
    </source>
</reference>
<comment type="caution">
    <text evidence="2">The sequence shown here is derived from an EMBL/GenBank/DDBJ whole genome shotgun (WGS) entry which is preliminary data.</text>
</comment>
<name>A0ABV5PBC1_STRCM</name>
<dbReference type="SUPFAM" id="SSF109854">
    <property type="entry name" value="DinB/YfiT-like putative metalloenzymes"/>
    <property type="match status" value="1"/>
</dbReference>